<feature type="domain" description="Methyltransferase type 11" evidence="1">
    <location>
        <begin position="65"/>
        <end position="157"/>
    </location>
</feature>
<dbReference type="RefSeq" id="WP_307205276.1">
    <property type="nucleotide sequence ID" value="NZ_JAUSSU010000006.1"/>
</dbReference>
<reference evidence="2 3" key="1">
    <citation type="submission" date="2023-07" db="EMBL/GenBank/DDBJ databases">
        <title>Sorghum-associated microbial communities from plants grown in Nebraska, USA.</title>
        <authorList>
            <person name="Schachtman D."/>
        </authorList>
    </citation>
    <scope>NUCLEOTIDE SEQUENCE [LARGE SCALE GENOMIC DNA]</scope>
    <source>
        <strain evidence="2 3">CC482</strain>
    </source>
</reference>
<keyword evidence="2" id="KW-0489">Methyltransferase</keyword>
<dbReference type="Pfam" id="PF08241">
    <property type="entry name" value="Methyltransf_11"/>
    <property type="match status" value="1"/>
</dbReference>
<dbReference type="InterPro" id="IPR013216">
    <property type="entry name" value="Methyltransf_11"/>
</dbReference>
<evidence type="ECO:0000313" key="3">
    <source>
        <dbReference type="Proteomes" id="UP001229346"/>
    </source>
</evidence>
<proteinExistence type="predicted"/>
<comment type="caution">
    <text evidence="2">The sequence shown here is derived from an EMBL/GenBank/DDBJ whole genome shotgun (WGS) entry which is preliminary data.</text>
</comment>
<dbReference type="Gene3D" id="3.40.50.150">
    <property type="entry name" value="Vaccinia Virus protein VP39"/>
    <property type="match status" value="1"/>
</dbReference>
<gene>
    <name evidence="2" type="ORF">J2T15_003435</name>
</gene>
<dbReference type="GO" id="GO:0032259">
    <property type="term" value="P:methylation"/>
    <property type="evidence" value="ECO:0007669"/>
    <property type="project" value="UniProtKB-KW"/>
</dbReference>
<protein>
    <submittedName>
        <fullName evidence="2">2-polyprenyl-3-methyl-5-hydroxy-6-metoxy-1, 4-benzoquinol methylase</fullName>
    </submittedName>
</protein>
<dbReference type="InterPro" id="IPR029063">
    <property type="entry name" value="SAM-dependent_MTases_sf"/>
</dbReference>
<accession>A0ABT9U2X7</accession>
<name>A0ABT9U2X7_PAEHA</name>
<dbReference type="SUPFAM" id="SSF53335">
    <property type="entry name" value="S-adenosyl-L-methionine-dependent methyltransferases"/>
    <property type="match status" value="1"/>
</dbReference>
<dbReference type="CDD" id="cd02440">
    <property type="entry name" value="AdoMet_MTases"/>
    <property type="match status" value="1"/>
</dbReference>
<keyword evidence="2" id="KW-0808">Transferase</keyword>
<keyword evidence="3" id="KW-1185">Reference proteome</keyword>
<evidence type="ECO:0000313" key="2">
    <source>
        <dbReference type="EMBL" id="MDQ0113992.1"/>
    </source>
</evidence>
<dbReference type="Proteomes" id="UP001229346">
    <property type="component" value="Unassembled WGS sequence"/>
</dbReference>
<dbReference type="EMBL" id="JAUSSU010000006">
    <property type="protein sequence ID" value="MDQ0113992.1"/>
    <property type="molecule type" value="Genomic_DNA"/>
</dbReference>
<organism evidence="2 3">
    <name type="scientific">Paenibacillus harenae</name>
    <dbReference type="NCBI Taxonomy" id="306543"/>
    <lineage>
        <taxon>Bacteria</taxon>
        <taxon>Bacillati</taxon>
        <taxon>Bacillota</taxon>
        <taxon>Bacilli</taxon>
        <taxon>Bacillales</taxon>
        <taxon>Paenibacillaceae</taxon>
        <taxon>Paenibacillus</taxon>
    </lineage>
</organism>
<dbReference type="GO" id="GO:0008168">
    <property type="term" value="F:methyltransferase activity"/>
    <property type="evidence" value="ECO:0007669"/>
    <property type="project" value="UniProtKB-KW"/>
</dbReference>
<evidence type="ECO:0000259" key="1">
    <source>
        <dbReference type="Pfam" id="PF08241"/>
    </source>
</evidence>
<sequence length="262" mass="29977">MQKEQSETNKKAWSYRAYEWWEKKSGTPKDAAADMKCNPEKYLRKHLGYMGDVKGKNIAVLLGSNGRKAIPLALLGASVTIVDISPENQRYALEVAREAGVEIEYIVSDVFEIDLDRLRHNYDVVYLEGGILHYFVDLNPFARIVYDLLKTGGRLVLNDFHPIRKFLRFAENQGVEIEGDYFDSRLFDGAVAYRNMFPQSERSEFPDCLLRLWNMGEIISAIASCGLVIEQLIEEPRTEGNTFLPGSFTLVANKYIFQQQPF</sequence>